<dbReference type="Proteomes" id="UP000826573">
    <property type="component" value="Unassembled WGS sequence"/>
</dbReference>
<feature type="region of interest" description="Disordered" evidence="1">
    <location>
        <begin position="1"/>
        <end position="27"/>
    </location>
</feature>
<proteinExistence type="predicted"/>
<dbReference type="EMBL" id="JAIMJC010000003">
    <property type="protein sequence ID" value="KAH0528378.1"/>
    <property type="molecule type" value="Genomic_DNA"/>
</dbReference>
<keyword evidence="3" id="KW-1185">Reference proteome</keyword>
<evidence type="ECO:0000256" key="1">
    <source>
        <dbReference type="SAM" id="MobiDB-lite"/>
    </source>
</evidence>
<reference evidence="2 3" key="1">
    <citation type="submission" date="2021-08" db="EMBL/GenBank/DDBJ databases">
        <title>The highly contiguous genome resource for Trichoderma semiorbis FJ059, a fungal antagonistic to plant pathogens.</title>
        <authorList>
            <person name="Liu T."/>
        </authorList>
    </citation>
    <scope>NUCLEOTIDE SEQUENCE [LARGE SCALE GENOMIC DNA]</scope>
    <source>
        <strain evidence="2 3">FJ059</strain>
    </source>
</reference>
<name>A0A9P8HIJ9_9HYPO</name>
<gene>
    <name evidence="2" type="ORF">TsFJ059_003254</name>
</gene>
<protein>
    <submittedName>
        <fullName evidence="2">Uncharacterized protein</fullName>
    </submittedName>
</protein>
<evidence type="ECO:0000313" key="2">
    <source>
        <dbReference type="EMBL" id="KAH0528378.1"/>
    </source>
</evidence>
<accession>A0A9P8HIJ9</accession>
<sequence length="134" mass="14586">MDQLLPSATPVIPRKARGTHLPPPAGTYTASIRINGQPGKAPPAAPQIGPHAPSVTAQTALKSMQYSSCVFSPGFEARLGPFRLDKSSDVPPPSPSRHGYAHWFWYELEVNWYQYRHLSVLRTRCGGTSTTSDG</sequence>
<organism evidence="2 3">
    <name type="scientific">Trichoderma semiorbis</name>
    <dbReference type="NCBI Taxonomy" id="1491008"/>
    <lineage>
        <taxon>Eukaryota</taxon>
        <taxon>Fungi</taxon>
        <taxon>Dikarya</taxon>
        <taxon>Ascomycota</taxon>
        <taxon>Pezizomycotina</taxon>
        <taxon>Sordariomycetes</taxon>
        <taxon>Hypocreomycetidae</taxon>
        <taxon>Hypocreales</taxon>
        <taxon>Hypocreaceae</taxon>
        <taxon>Trichoderma</taxon>
    </lineage>
</organism>
<evidence type="ECO:0000313" key="3">
    <source>
        <dbReference type="Proteomes" id="UP000826573"/>
    </source>
</evidence>
<dbReference type="AlphaFoldDB" id="A0A9P8HIJ9"/>
<comment type="caution">
    <text evidence="2">The sequence shown here is derived from an EMBL/GenBank/DDBJ whole genome shotgun (WGS) entry which is preliminary data.</text>
</comment>